<comment type="caution">
    <text evidence="1">The sequence shown here is derived from an EMBL/GenBank/DDBJ whole genome shotgun (WGS) entry which is preliminary data.</text>
</comment>
<keyword evidence="2" id="KW-1185">Reference proteome</keyword>
<dbReference type="STRING" id="989370.AOQ71_41490"/>
<evidence type="ECO:0000313" key="1">
    <source>
        <dbReference type="EMBL" id="KRQ00209.1"/>
    </source>
</evidence>
<organism evidence="1 2">
    <name type="scientific">Bradyrhizobium manausense</name>
    <dbReference type="NCBI Taxonomy" id="989370"/>
    <lineage>
        <taxon>Bacteria</taxon>
        <taxon>Pseudomonadati</taxon>
        <taxon>Pseudomonadota</taxon>
        <taxon>Alphaproteobacteria</taxon>
        <taxon>Hyphomicrobiales</taxon>
        <taxon>Nitrobacteraceae</taxon>
        <taxon>Bradyrhizobium</taxon>
    </lineage>
</organism>
<gene>
    <name evidence="1" type="ORF">AOQ71_41490</name>
</gene>
<dbReference type="EMBL" id="LJYG01000116">
    <property type="protein sequence ID" value="KRQ00209.1"/>
    <property type="molecule type" value="Genomic_DNA"/>
</dbReference>
<accession>A0A0R3CR32</accession>
<name>A0A0R3CR32_9BRAD</name>
<dbReference type="AlphaFoldDB" id="A0A0R3CR32"/>
<evidence type="ECO:0000313" key="2">
    <source>
        <dbReference type="Proteomes" id="UP000051936"/>
    </source>
</evidence>
<proteinExistence type="predicted"/>
<protein>
    <submittedName>
        <fullName evidence="1">Xanthine dehydrogenase</fullName>
    </submittedName>
</protein>
<dbReference type="Proteomes" id="UP000051936">
    <property type="component" value="Unassembled WGS sequence"/>
</dbReference>
<dbReference type="OrthoDB" id="9815497at2"/>
<sequence length="278" mass="30490">MLQPNDHQLFAVILGTNEIASAVAIRLVRAGYCVVLSHDPDPPVIRRKMAFHDALFIDTMQVEDVVAERVDSGVQVYQALRRPAQVMVTWLGLLDLLPVRHIDLLIDARLQKRRITPDLRRLARLTIGLGPGFSTNFNCDLAVETRPGKIGPVTDTRWTDAADGVASSLGDVGAERFVYSQFAGRWHTPIEIGTRVYRGLVLGHLSGAPLLAPRDGILRGIVRDGSDVPAGVKLLEIDPRGRDAQWTGTDDRGRAIANATIAAVRLHATRRVTQRNPA</sequence>
<reference evidence="1 2" key="1">
    <citation type="submission" date="2015-09" db="EMBL/GenBank/DDBJ databases">
        <title>Draft Genome Sequence of Bradyrhizobium manausense Strain BR 3351T, a Novel Symbiotic Nitrogen-Fixing Alphaproteobacterium Isolated from Brazilian Amazon Rain Forest.</title>
        <authorList>
            <person name="De Araujo J.L."/>
            <person name="Zilli J.E."/>
        </authorList>
    </citation>
    <scope>NUCLEOTIDE SEQUENCE [LARGE SCALE GENOMIC DNA]</scope>
    <source>
        <strain evidence="1 2">BR3351</strain>
    </source>
</reference>
<dbReference type="RefSeq" id="WP_057759583.1">
    <property type="nucleotide sequence ID" value="NZ_LJYG01000116.1"/>
</dbReference>